<protein>
    <submittedName>
        <fullName evidence="3">Uncharacterized protein</fullName>
    </submittedName>
</protein>
<evidence type="ECO:0000313" key="4">
    <source>
        <dbReference type="Proteomes" id="UP000467148"/>
    </source>
</evidence>
<reference evidence="3 4" key="1">
    <citation type="journal article" date="2019" name="Emerg. Microbes Infect.">
        <title>Comprehensive subspecies identification of 175 nontuberculous mycobacteria species based on 7547 genomic profiles.</title>
        <authorList>
            <person name="Matsumoto Y."/>
            <person name="Kinjo T."/>
            <person name="Motooka D."/>
            <person name="Nabeya D."/>
            <person name="Jung N."/>
            <person name="Uechi K."/>
            <person name="Horii T."/>
            <person name="Iida T."/>
            <person name="Fujita J."/>
            <person name="Nakamura S."/>
        </authorList>
    </citation>
    <scope>NUCLEOTIDE SEQUENCE [LARGE SCALE GENOMIC DNA]</scope>
    <source>
        <strain evidence="3 4">JCM 30396</strain>
    </source>
</reference>
<feature type="compositionally biased region" description="Polar residues" evidence="1">
    <location>
        <begin position="170"/>
        <end position="182"/>
    </location>
</feature>
<keyword evidence="2" id="KW-0472">Membrane</keyword>
<accession>A0A7I7T1K3</accession>
<dbReference type="AlphaFoldDB" id="A0A7I7T1K3"/>
<evidence type="ECO:0000256" key="2">
    <source>
        <dbReference type="SAM" id="Phobius"/>
    </source>
</evidence>
<gene>
    <name evidence="3" type="ORF">MHEL_13950</name>
</gene>
<dbReference type="EMBL" id="AP022596">
    <property type="protein sequence ID" value="BBY63152.1"/>
    <property type="molecule type" value="Genomic_DNA"/>
</dbReference>
<evidence type="ECO:0000256" key="1">
    <source>
        <dbReference type="SAM" id="MobiDB-lite"/>
    </source>
</evidence>
<feature type="region of interest" description="Disordered" evidence="1">
    <location>
        <begin position="159"/>
        <end position="182"/>
    </location>
</feature>
<dbReference type="RefSeq" id="WP_179968489.1">
    <property type="nucleotide sequence ID" value="NZ_AP022596.1"/>
</dbReference>
<name>A0A7I7T1K3_9MYCO</name>
<sequence length="182" mass="19799">MLSRVIPLEYLKERDLMFWLPPGGQDNDVWADTWVILAELESAHAAPVLALLHDADVGAYIAGRSGLKGAADRGVALYVDREQHSRATDVVMQFLRGKDQPAVPVKSAKPAPKVHPKVTPRAVRILLMALQVAFVAGLFALVLLWAYYRGPSMFPGVQRAHHPAPASNAPGLTQPTWTDPGP</sequence>
<feature type="transmembrane region" description="Helical" evidence="2">
    <location>
        <begin position="125"/>
        <end position="148"/>
    </location>
</feature>
<keyword evidence="4" id="KW-1185">Reference proteome</keyword>
<evidence type="ECO:0000313" key="3">
    <source>
        <dbReference type="EMBL" id="BBY63152.1"/>
    </source>
</evidence>
<organism evidence="3 4">
    <name type="scientific">Mycolicibacterium helvum</name>
    <dbReference type="NCBI Taxonomy" id="1534349"/>
    <lineage>
        <taxon>Bacteria</taxon>
        <taxon>Bacillati</taxon>
        <taxon>Actinomycetota</taxon>
        <taxon>Actinomycetes</taxon>
        <taxon>Mycobacteriales</taxon>
        <taxon>Mycobacteriaceae</taxon>
        <taxon>Mycolicibacterium</taxon>
    </lineage>
</organism>
<proteinExistence type="predicted"/>
<keyword evidence="2" id="KW-1133">Transmembrane helix</keyword>
<dbReference type="Proteomes" id="UP000467148">
    <property type="component" value="Chromosome"/>
</dbReference>
<keyword evidence="2" id="KW-0812">Transmembrane</keyword>
<dbReference type="KEGG" id="mhev:MHEL_13950"/>